<dbReference type="InterPro" id="IPR005162">
    <property type="entry name" value="Retrotrans_gag_dom"/>
</dbReference>
<dbReference type="GO" id="GO:0003964">
    <property type="term" value="F:RNA-directed DNA polymerase activity"/>
    <property type="evidence" value="ECO:0007669"/>
    <property type="project" value="UniProtKB-KW"/>
</dbReference>
<dbReference type="CDD" id="cd09279">
    <property type="entry name" value="RNase_HI_like"/>
    <property type="match status" value="1"/>
</dbReference>
<dbReference type="GO" id="GO:0015074">
    <property type="term" value="P:DNA integration"/>
    <property type="evidence" value="ECO:0007669"/>
    <property type="project" value="InterPro"/>
</dbReference>
<reference evidence="9" key="1">
    <citation type="submission" date="2018-02" db="EMBL/GenBank/DDBJ databases">
        <authorList>
            <person name="Cohen D.B."/>
            <person name="Kent A.D."/>
        </authorList>
    </citation>
    <scope>NUCLEOTIDE SEQUENCE</scope>
</reference>
<feature type="region of interest" description="Disordered" evidence="7">
    <location>
        <begin position="1460"/>
        <end position="1485"/>
    </location>
</feature>
<gene>
    <name evidence="9" type="ORF">FSB_LOCUS32195</name>
</gene>
<protein>
    <recommendedName>
        <fullName evidence="8">Integrase catalytic domain-containing protein</fullName>
    </recommendedName>
</protein>
<keyword evidence="6" id="KW-0695">RNA-directed DNA polymerase</keyword>
<proteinExistence type="predicted"/>
<name>A0A2N9GXT4_FAGSY</name>
<dbReference type="InterPro" id="IPR000477">
    <property type="entry name" value="RT_dom"/>
</dbReference>
<dbReference type="PANTHER" id="PTHR48475">
    <property type="entry name" value="RIBONUCLEASE H"/>
    <property type="match status" value="1"/>
</dbReference>
<evidence type="ECO:0000256" key="2">
    <source>
        <dbReference type="ARBA" id="ARBA00022695"/>
    </source>
</evidence>
<feature type="domain" description="Integrase catalytic" evidence="8">
    <location>
        <begin position="1538"/>
        <end position="1697"/>
    </location>
</feature>
<keyword evidence="2" id="KW-0548">Nucleotidyltransferase</keyword>
<accession>A0A2N9GXT4</accession>
<keyword evidence="3" id="KW-0540">Nuclease</keyword>
<evidence type="ECO:0000256" key="1">
    <source>
        <dbReference type="ARBA" id="ARBA00022679"/>
    </source>
</evidence>
<dbReference type="InterPro" id="IPR043502">
    <property type="entry name" value="DNA/RNA_pol_sf"/>
</dbReference>
<dbReference type="PROSITE" id="PS50994">
    <property type="entry name" value="INTEGRASE"/>
    <property type="match status" value="1"/>
</dbReference>
<dbReference type="InterPro" id="IPR036397">
    <property type="entry name" value="RNaseH_sf"/>
</dbReference>
<dbReference type="InterPro" id="IPR041373">
    <property type="entry name" value="RT_RNaseH"/>
</dbReference>
<keyword evidence="5" id="KW-0378">Hydrolase</keyword>
<evidence type="ECO:0000256" key="3">
    <source>
        <dbReference type="ARBA" id="ARBA00022722"/>
    </source>
</evidence>
<dbReference type="InterPro" id="IPR001584">
    <property type="entry name" value="Integrase_cat-core"/>
</dbReference>
<dbReference type="Pfam" id="PF00078">
    <property type="entry name" value="RVT_1"/>
    <property type="match status" value="1"/>
</dbReference>
<evidence type="ECO:0000259" key="8">
    <source>
        <dbReference type="PROSITE" id="PS50994"/>
    </source>
</evidence>
<keyword evidence="4" id="KW-0255">Endonuclease</keyword>
<evidence type="ECO:0000256" key="4">
    <source>
        <dbReference type="ARBA" id="ARBA00022759"/>
    </source>
</evidence>
<evidence type="ECO:0000256" key="7">
    <source>
        <dbReference type="SAM" id="MobiDB-lite"/>
    </source>
</evidence>
<dbReference type="Gene3D" id="3.30.420.10">
    <property type="entry name" value="Ribonuclease H-like superfamily/Ribonuclease H"/>
    <property type="match status" value="2"/>
</dbReference>
<evidence type="ECO:0000313" key="9">
    <source>
        <dbReference type="EMBL" id="SPD04313.1"/>
    </source>
</evidence>
<dbReference type="InterPro" id="IPR043128">
    <property type="entry name" value="Rev_trsase/Diguanyl_cyclase"/>
</dbReference>
<evidence type="ECO:0000256" key="5">
    <source>
        <dbReference type="ARBA" id="ARBA00022801"/>
    </source>
</evidence>
<dbReference type="SUPFAM" id="SSF53098">
    <property type="entry name" value="Ribonuclease H-like"/>
    <property type="match status" value="2"/>
</dbReference>
<dbReference type="CDD" id="cd01647">
    <property type="entry name" value="RT_LTR"/>
    <property type="match status" value="1"/>
</dbReference>
<feature type="compositionally biased region" description="Basic and acidic residues" evidence="7">
    <location>
        <begin position="13"/>
        <end position="37"/>
    </location>
</feature>
<dbReference type="Pfam" id="PF00665">
    <property type="entry name" value="rve"/>
    <property type="match status" value="1"/>
</dbReference>
<feature type="region of interest" description="Disordered" evidence="7">
    <location>
        <begin position="659"/>
        <end position="703"/>
    </location>
</feature>
<dbReference type="Gene3D" id="3.10.10.10">
    <property type="entry name" value="HIV Type 1 Reverse Transcriptase, subunit A, domain 1"/>
    <property type="match status" value="1"/>
</dbReference>
<dbReference type="GO" id="GO:0003676">
    <property type="term" value="F:nucleic acid binding"/>
    <property type="evidence" value="ECO:0007669"/>
    <property type="project" value="InterPro"/>
</dbReference>
<feature type="region of interest" description="Disordered" evidence="7">
    <location>
        <begin position="1"/>
        <end position="60"/>
    </location>
</feature>
<dbReference type="InterPro" id="IPR012337">
    <property type="entry name" value="RNaseH-like_sf"/>
</dbReference>
<dbReference type="SUPFAM" id="SSF56672">
    <property type="entry name" value="DNA/RNA polymerases"/>
    <property type="match status" value="1"/>
</dbReference>
<dbReference type="Pfam" id="PF03732">
    <property type="entry name" value="Retrotrans_gag"/>
    <property type="match status" value="1"/>
</dbReference>
<dbReference type="Pfam" id="PF13456">
    <property type="entry name" value="RVT_3"/>
    <property type="match status" value="1"/>
</dbReference>
<dbReference type="EMBL" id="OIVN01002522">
    <property type="protein sequence ID" value="SPD04313.1"/>
    <property type="molecule type" value="Genomic_DNA"/>
</dbReference>
<dbReference type="PANTHER" id="PTHR48475:SF1">
    <property type="entry name" value="RNASE H TYPE-1 DOMAIN-CONTAINING PROTEIN"/>
    <property type="match status" value="1"/>
</dbReference>
<dbReference type="Gene3D" id="3.30.70.270">
    <property type="match status" value="2"/>
</dbReference>
<organism evidence="9">
    <name type="scientific">Fagus sylvatica</name>
    <name type="common">Beechnut</name>
    <dbReference type="NCBI Taxonomy" id="28930"/>
    <lineage>
        <taxon>Eukaryota</taxon>
        <taxon>Viridiplantae</taxon>
        <taxon>Streptophyta</taxon>
        <taxon>Embryophyta</taxon>
        <taxon>Tracheophyta</taxon>
        <taxon>Spermatophyta</taxon>
        <taxon>Magnoliopsida</taxon>
        <taxon>eudicotyledons</taxon>
        <taxon>Gunneridae</taxon>
        <taxon>Pentapetalae</taxon>
        <taxon>rosids</taxon>
        <taxon>fabids</taxon>
        <taxon>Fagales</taxon>
        <taxon>Fagaceae</taxon>
        <taxon>Fagus</taxon>
    </lineage>
</organism>
<keyword evidence="1" id="KW-0808">Transferase</keyword>
<dbReference type="GO" id="GO:0004523">
    <property type="term" value="F:RNA-DNA hybrid ribonuclease activity"/>
    <property type="evidence" value="ECO:0007669"/>
    <property type="project" value="InterPro"/>
</dbReference>
<evidence type="ECO:0000256" key="6">
    <source>
        <dbReference type="ARBA" id="ARBA00022918"/>
    </source>
</evidence>
<sequence>MAGETSGPGPSEQEIRIVALERKKEDDRDANNEEPEGHSNANTTPPPPTPPKPEGKDSQLDSKIDSLEEKIRLIQGLNSFGNIDFSSMSWFPNMTMAPYADNEPLLIQTFQDTLTGNAAEWYSQLKKIAHWKELADTFLAQYGFNSQIAPDRFDLQMMEKKSNETFREYAQRWREKAARAHPPLDEREMIKIFVDTLKNPYFDRMIGLQMQFFVDLIPVGERIEDALKTKKIVDMTALMALAEQAAKKAPTKKREGDVQMIGRNNGRPRQVLPTFTMPAGNQPNDNRWPRREPRQFTPLPMPLTELYPILIEKNLVSPTVPRPYNGAQRKDFNQNLTCDFHFGEVGHAVENCNHLRHRIQDLIDHGILKFEGLPNITTNPLPNHPEGGVNMVEIEEEGDQSDLASDRIAWRRLFHTLERQRHITPLEAPPRPSMGDACEYHSGARGHSLGCCEEFKKKVTDLMEKGLVGREEIPLEENHQPDDPSDFDWYAELNLDDIVEDEMDLDDLMDEGDAQGYFMEDDTDEWRDVDFSDLLQFPCLIVPPGFETPEFEIFYENGNPEIHLQKYGEKMALHVENELLMISVFPESLSKQAAAWFYQLRNLTGWEDLARAFLERYRFNPHSILEYLGLKEDGEPYVIPDPGVNEVIVEIKEEASIPSLPALTEGEEEEKTKPLPPANDPDSTAIAEGGGEPIKTPSPSNITTTTTAEEEYAGPMVEGLSIHTIAEEEDSTTPPTRHCQQGEEAKMWTCVPLLQRVSSSNEIARKTSNDPYVSEIDNKVNCSLDNIDNSDEEIELPNDILEALERQGEGSKPNIEELEIINLADEGEEPREVKIGTHCATEQKEALIALFREFHEVFAWSYQDMPGLDTDIVVHKIPLKPECKPVKQALRRMKPEVILKIKEEVEKQLKAGFLSTVTYSDWVANIVPVPKKDGKVRMCVDYRDLNRASPKDNFPLPHIDTSGRQYSNECRVLIHGWILRPLISEPWSPFFHDMIHHEIEVYVDDMIAKSRTAQDHLTDLRKLFQRLKKYQLRLNPNKCAFGVTSGKLLGFIVSGRGIEIDPCKGSSHTKHALRQRQRKRSEASWEGFNYIARFIAQLTATCEPLFKLLRKDVKIKWTEDCQRAFDKIKEYLLNPPILVPPTPGRPLILYLTVQETSMGCMLGQQDETGKKEQAIYYLSKKFTEPETRYLLVEKTCCALAWASKKLRQYMLYYTTWLVSRMDPIKYIFEKPALTGKIARWQVLLSKFDILFVARKAIKGQAIADYLADYPSEQLELMDSKFPDEDVMTVNEDNHGSVTQRDNKLLSPLSWGLIAPNNMTEYEACIVDLQAALEFRAYELEVFGDSLLIVSQTNGEWQARDPKLIPYQRYISRLVPKFKYITFTYTPRAHNHFADALATLASLIKLVEGDDVRPLRIETRDIPAYCVCVEECMNVEAEIDNKPWYYDIKRFIQDREYPPRATENEKKCRGGQSIDPRDARGIDGSPCQRTLPGPEDYESWLLLVDNGEETASDMSKLATKCQMYQNSKNAPPQYLHTMASPWPFSAWGMDVIGAITPKASNGHEFILVAIDYFTKWVEACSFKNVTQVAVTRFVKNNIICRYGMPEMLITDNASNLNNRMMDQLCQQFKIQHHNSAPYRPKMNGAVEAANKNVKKILSKMTETYKDWHEHLPYALCAYRTSVRTSVGATPYSSGIWDGSSTASRSGDPFFENPVTNSAGRSRMGPSALTTRRLDLALSKPGDLVLKKRNMALSDPRGKFAPSYEGPYVVKKAFSGGAIILADMDGEEFRSPINSDSVIKYHV</sequence>
<dbReference type="InterPro" id="IPR002156">
    <property type="entry name" value="RNaseH_domain"/>
</dbReference>
<feature type="region of interest" description="Disordered" evidence="7">
    <location>
        <begin position="248"/>
        <end position="292"/>
    </location>
</feature>
<dbReference type="Pfam" id="PF17917">
    <property type="entry name" value="RT_RNaseH"/>
    <property type="match status" value="1"/>
</dbReference>